<comment type="caution">
    <text evidence="16">The sequence shown here is derived from an EMBL/GenBank/DDBJ whole genome shotgun (WGS) entry which is preliminary data.</text>
</comment>
<evidence type="ECO:0000256" key="13">
    <source>
        <dbReference type="SAM" id="Phobius"/>
    </source>
</evidence>
<evidence type="ECO:0000256" key="5">
    <source>
        <dbReference type="ARBA" id="ARBA00021907"/>
    </source>
</evidence>
<keyword evidence="8 13" id="KW-0812">Transmembrane</keyword>
<dbReference type="NCBIfam" id="NF038346">
    <property type="entry name" value="FtsX_actino"/>
    <property type="match status" value="1"/>
</dbReference>
<sequence>MRLRFILSQIGKGLRSHVAMTISVILVTFISLTFVGVAYLIQSQVGKLKGEWYDKVEVAVFMCAEGDTSPNCAHKEATDEQIKEVGALLESANLKPFVQQVYFETKQEAYDNAKKVLDSSWVEQLTPEQMPVSYRIKLTDPTQYEVISDELTGRPGVESVVDQREVLEPLFKLLDRATLTSIGLGGVMIIAAALLITTTIRLSAMSRRRETEIMRYVGASTLFIQLPFMIEGAIAALIGAALSVAGLWAGVRFLVEGWLARGSSAMNTISTTDVWLAAPWLILLALVLALISSMITLSRYTKV</sequence>
<keyword evidence="10 12" id="KW-0472">Membrane</keyword>
<reference evidence="17" key="1">
    <citation type="submission" date="2016-12" db="EMBL/GenBank/DDBJ databases">
        <authorList>
            <person name="Meng X."/>
        </authorList>
    </citation>
    <scope>NUCLEOTIDE SEQUENCE [LARGE SCALE GENOMIC DNA]</scope>
    <source>
        <strain evidence="17">DSM 19116</strain>
    </source>
</reference>
<dbReference type="Gene3D" id="3.30.70.3040">
    <property type="match status" value="1"/>
</dbReference>
<dbReference type="RefSeq" id="WP_073716644.1">
    <property type="nucleotide sequence ID" value="NZ_MQVR01000034.1"/>
</dbReference>
<dbReference type="Pfam" id="PF02687">
    <property type="entry name" value="FtsX"/>
    <property type="match status" value="1"/>
</dbReference>
<dbReference type="InterPro" id="IPR004513">
    <property type="entry name" value="FtsX"/>
</dbReference>
<dbReference type="InterPro" id="IPR040690">
    <property type="entry name" value="FtsX_ECD"/>
</dbReference>
<proteinExistence type="inferred from homology"/>
<evidence type="ECO:0000259" key="14">
    <source>
        <dbReference type="Pfam" id="PF02687"/>
    </source>
</evidence>
<dbReference type="PANTHER" id="PTHR47755">
    <property type="entry name" value="CELL DIVISION PROTEIN FTSX"/>
    <property type="match status" value="1"/>
</dbReference>
<keyword evidence="9 13" id="KW-1133">Transmembrane helix</keyword>
<evidence type="ECO:0000256" key="4">
    <source>
        <dbReference type="ARBA" id="ARBA00011160"/>
    </source>
</evidence>
<evidence type="ECO:0000259" key="15">
    <source>
        <dbReference type="Pfam" id="PF18075"/>
    </source>
</evidence>
<keyword evidence="17" id="KW-1185">Reference proteome</keyword>
<gene>
    <name evidence="16" type="ORF">BSZ39_06945</name>
</gene>
<comment type="similarity">
    <text evidence="3 12">Belongs to the ABC-4 integral membrane protein family. FtsX subfamily.</text>
</comment>
<dbReference type="STRING" id="208480.SAMN02910418_01094"/>
<accession>A0A1Q5Q2A9</accession>
<dbReference type="Proteomes" id="UP000185628">
    <property type="component" value="Unassembled WGS sequence"/>
</dbReference>
<keyword evidence="6 12" id="KW-1003">Cell membrane</keyword>
<dbReference type="InterPro" id="IPR003838">
    <property type="entry name" value="ABC3_permease_C"/>
</dbReference>
<comment type="subunit">
    <text evidence="4">Forms a membrane-associated complex with FtsE.</text>
</comment>
<dbReference type="Pfam" id="PF18075">
    <property type="entry name" value="FtsX_ECD"/>
    <property type="match status" value="1"/>
</dbReference>
<evidence type="ECO:0000256" key="11">
    <source>
        <dbReference type="ARBA" id="ARBA00023306"/>
    </source>
</evidence>
<dbReference type="PIRSF" id="PIRSF003097">
    <property type="entry name" value="FtsX"/>
    <property type="match status" value="1"/>
</dbReference>
<name>A0A1Q5Q2A9_9ACTO</name>
<feature type="transmembrane region" description="Helical" evidence="13">
    <location>
        <begin position="179"/>
        <end position="202"/>
    </location>
</feature>
<protein>
    <recommendedName>
        <fullName evidence="5 12">Cell division protein FtsX</fullName>
    </recommendedName>
</protein>
<evidence type="ECO:0000313" key="17">
    <source>
        <dbReference type="Proteomes" id="UP000185628"/>
    </source>
</evidence>
<keyword evidence="11 12" id="KW-0131">Cell cycle</keyword>
<dbReference type="OrthoDB" id="9812531at2"/>
<evidence type="ECO:0000256" key="10">
    <source>
        <dbReference type="ARBA" id="ARBA00023136"/>
    </source>
</evidence>
<evidence type="ECO:0000256" key="2">
    <source>
        <dbReference type="ARBA" id="ARBA00004651"/>
    </source>
</evidence>
<dbReference type="InterPro" id="IPR047929">
    <property type="entry name" value="FtsX_actino"/>
</dbReference>
<evidence type="ECO:0000313" key="16">
    <source>
        <dbReference type="EMBL" id="OKL53926.1"/>
    </source>
</evidence>
<dbReference type="GO" id="GO:0051301">
    <property type="term" value="P:cell division"/>
    <property type="evidence" value="ECO:0007669"/>
    <property type="project" value="UniProtKB-KW"/>
</dbReference>
<evidence type="ECO:0000256" key="7">
    <source>
        <dbReference type="ARBA" id="ARBA00022618"/>
    </source>
</evidence>
<evidence type="ECO:0000256" key="9">
    <source>
        <dbReference type="ARBA" id="ARBA00022989"/>
    </source>
</evidence>
<organism evidence="16 17">
    <name type="scientific">Bowdeniella nasicola</name>
    <dbReference type="NCBI Taxonomy" id="208480"/>
    <lineage>
        <taxon>Bacteria</taxon>
        <taxon>Bacillati</taxon>
        <taxon>Actinomycetota</taxon>
        <taxon>Actinomycetes</taxon>
        <taxon>Actinomycetales</taxon>
        <taxon>Actinomycetaceae</taxon>
        <taxon>Bowdeniella</taxon>
    </lineage>
</organism>
<feature type="transmembrane region" description="Helical" evidence="13">
    <location>
        <begin position="21"/>
        <end position="41"/>
    </location>
</feature>
<feature type="domain" description="ABC3 transporter permease C-terminal" evidence="14">
    <location>
        <begin position="184"/>
        <end position="302"/>
    </location>
</feature>
<evidence type="ECO:0000256" key="8">
    <source>
        <dbReference type="ARBA" id="ARBA00022692"/>
    </source>
</evidence>
<feature type="transmembrane region" description="Helical" evidence="13">
    <location>
        <begin position="275"/>
        <end position="297"/>
    </location>
</feature>
<keyword evidence="7 12" id="KW-0132">Cell division</keyword>
<feature type="transmembrane region" description="Helical" evidence="13">
    <location>
        <begin position="222"/>
        <end position="255"/>
    </location>
</feature>
<dbReference type="GO" id="GO:0005886">
    <property type="term" value="C:plasma membrane"/>
    <property type="evidence" value="ECO:0007669"/>
    <property type="project" value="UniProtKB-SubCell"/>
</dbReference>
<feature type="domain" description="FtsX extracellular" evidence="15">
    <location>
        <begin position="56"/>
        <end position="160"/>
    </location>
</feature>
<evidence type="ECO:0000256" key="1">
    <source>
        <dbReference type="ARBA" id="ARBA00003552"/>
    </source>
</evidence>
<evidence type="ECO:0000256" key="6">
    <source>
        <dbReference type="ARBA" id="ARBA00022475"/>
    </source>
</evidence>
<comment type="subcellular location">
    <subcellularLocation>
        <location evidence="2">Cell membrane</location>
        <topology evidence="2">Multi-pass membrane protein</topology>
    </subcellularLocation>
</comment>
<evidence type="ECO:0000256" key="12">
    <source>
        <dbReference type="PIRNR" id="PIRNR003097"/>
    </source>
</evidence>
<dbReference type="EMBL" id="MQVR01000034">
    <property type="protein sequence ID" value="OKL53926.1"/>
    <property type="molecule type" value="Genomic_DNA"/>
</dbReference>
<evidence type="ECO:0000256" key="3">
    <source>
        <dbReference type="ARBA" id="ARBA00007379"/>
    </source>
</evidence>
<dbReference type="AlphaFoldDB" id="A0A1Q5Q2A9"/>
<dbReference type="PANTHER" id="PTHR47755:SF1">
    <property type="entry name" value="CELL DIVISION PROTEIN FTSX"/>
    <property type="match status" value="1"/>
</dbReference>
<comment type="function">
    <text evidence="1">Part of the ABC transporter FtsEX involved in cellular division.</text>
</comment>